<evidence type="ECO:0000313" key="1">
    <source>
        <dbReference type="EMBL" id="OOF91497.1"/>
    </source>
</evidence>
<dbReference type="Proteomes" id="UP000188318">
    <property type="component" value="Unassembled WGS sequence"/>
</dbReference>
<dbReference type="STRING" id="602072.A0A1R3RAL4"/>
<dbReference type="EMBL" id="KV907510">
    <property type="protein sequence ID" value="OOF91497.1"/>
    <property type="molecule type" value="Genomic_DNA"/>
</dbReference>
<gene>
    <name evidence="1" type="ORF">ASPCADRAFT_210877</name>
</gene>
<protein>
    <submittedName>
        <fullName evidence="1">Uncharacterized protein</fullName>
    </submittedName>
</protein>
<sequence length="134" mass="14837">MDLILPSGNPRDLHLKGINCDAVVKVIQLGSPANIDHKLPLFASDLPPTYYQTGESREEALRRTLLADQTEYPLPDLETEDFDPSLCDKTHAIMRSIFQTQKGYIGLGSLDVEPGDEVWLIAGARTPYILCSLP</sequence>
<keyword evidence="2" id="KW-1185">Reference proteome</keyword>
<dbReference type="OrthoDB" id="2157530at2759"/>
<feature type="non-terminal residue" evidence="1">
    <location>
        <position position="134"/>
    </location>
</feature>
<proteinExistence type="predicted"/>
<accession>A0A1R3RAL4</accession>
<evidence type="ECO:0000313" key="2">
    <source>
        <dbReference type="Proteomes" id="UP000188318"/>
    </source>
</evidence>
<organism evidence="1 2">
    <name type="scientific">Aspergillus carbonarius (strain ITEM 5010)</name>
    <dbReference type="NCBI Taxonomy" id="602072"/>
    <lineage>
        <taxon>Eukaryota</taxon>
        <taxon>Fungi</taxon>
        <taxon>Dikarya</taxon>
        <taxon>Ascomycota</taxon>
        <taxon>Pezizomycotina</taxon>
        <taxon>Eurotiomycetes</taxon>
        <taxon>Eurotiomycetidae</taxon>
        <taxon>Eurotiales</taxon>
        <taxon>Aspergillaceae</taxon>
        <taxon>Aspergillus</taxon>
        <taxon>Aspergillus subgen. Circumdati</taxon>
    </lineage>
</organism>
<name>A0A1R3RAL4_ASPC5</name>
<dbReference type="VEuPathDB" id="FungiDB:ASPCADRAFT_210877"/>
<reference evidence="2" key="1">
    <citation type="journal article" date="2017" name="Genome Biol.">
        <title>Comparative genomics reveals high biological diversity and specific adaptations in the industrially and medically important fungal genus Aspergillus.</title>
        <authorList>
            <person name="de Vries R.P."/>
            <person name="Riley R."/>
            <person name="Wiebenga A."/>
            <person name="Aguilar-Osorio G."/>
            <person name="Amillis S."/>
            <person name="Uchima C.A."/>
            <person name="Anderluh G."/>
            <person name="Asadollahi M."/>
            <person name="Askin M."/>
            <person name="Barry K."/>
            <person name="Battaglia E."/>
            <person name="Bayram O."/>
            <person name="Benocci T."/>
            <person name="Braus-Stromeyer S.A."/>
            <person name="Caldana C."/>
            <person name="Canovas D."/>
            <person name="Cerqueira G.C."/>
            <person name="Chen F."/>
            <person name="Chen W."/>
            <person name="Choi C."/>
            <person name="Clum A."/>
            <person name="Dos Santos R.A."/>
            <person name="Damasio A.R."/>
            <person name="Diallinas G."/>
            <person name="Emri T."/>
            <person name="Fekete E."/>
            <person name="Flipphi M."/>
            <person name="Freyberg S."/>
            <person name="Gallo A."/>
            <person name="Gournas C."/>
            <person name="Habgood R."/>
            <person name="Hainaut M."/>
            <person name="Harispe M.L."/>
            <person name="Henrissat B."/>
            <person name="Hilden K.S."/>
            <person name="Hope R."/>
            <person name="Hossain A."/>
            <person name="Karabika E."/>
            <person name="Karaffa L."/>
            <person name="Karanyi Z."/>
            <person name="Krasevec N."/>
            <person name="Kuo A."/>
            <person name="Kusch H."/>
            <person name="LaButti K."/>
            <person name="Lagendijk E.L."/>
            <person name="Lapidus A."/>
            <person name="Levasseur A."/>
            <person name="Lindquist E."/>
            <person name="Lipzen A."/>
            <person name="Logrieco A.F."/>
            <person name="MacCabe A."/>
            <person name="Maekelae M.R."/>
            <person name="Malavazi I."/>
            <person name="Melin P."/>
            <person name="Meyer V."/>
            <person name="Mielnichuk N."/>
            <person name="Miskei M."/>
            <person name="Molnar A.P."/>
            <person name="Mule G."/>
            <person name="Ngan C.Y."/>
            <person name="Orejas M."/>
            <person name="Orosz E."/>
            <person name="Ouedraogo J.P."/>
            <person name="Overkamp K.M."/>
            <person name="Park H.-S."/>
            <person name="Perrone G."/>
            <person name="Piumi F."/>
            <person name="Punt P.J."/>
            <person name="Ram A.F."/>
            <person name="Ramon A."/>
            <person name="Rauscher S."/>
            <person name="Record E."/>
            <person name="Riano-Pachon D.M."/>
            <person name="Robert V."/>
            <person name="Roehrig J."/>
            <person name="Ruller R."/>
            <person name="Salamov A."/>
            <person name="Salih N.S."/>
            <person name="Samson R.A."/>
            <person name="Sandor E."/>
            <person name="Sanguinetti M."/>
            <person name="Schuetze T."/>
            <person name="Sepcic K."/>
            <person name="Shelest E."/>
            <person name="Sherlock G."/>
            <person name="Sophianopoulou V."/>
            <person name="Squina F.M."/>
            <person name="Sun H."/>
            <person name="Susca A."/>
            <person name="Todd R.B."/>
            <person name="Tsang A."/>
            <person name="Unkles S.E."/>
            <person name="van de Wiele N."/>
            <person name="van Rossen-Uffink D."/>
            <person name="Oliveira J.V."/>
            <person name="Vesth T.C."/>
            <person name="Visser J."/>
            <person name="Yu J.-H."/>
            <person name="Zhou M."/>
            <person name="Andersen M.R."/>
            <person name="Archer D.B."/>
            <person name="Baker S.E."/>
            <person name="Benoit I."/>
            <person name="Brakhage A.A."/>
            <person name="Braus G.H."/>
            <person name="Fischer R."/>
            <person name="Frisvad J.C."/>
            <person name="Goldman G.H."/>
            <person name="Houbraken J."/>
            <person name="Oakley B."/>
            <person name="Pocsi I."/>
            <person name="Scazzocchio C."/>
            <person name="Seiboth B."/>
            <person name="vanKuyk P.A."/>
            <person name="Wortman J."/>
            <person name="Dyer P.S."/>
            <person name="Grigoriev I.V."/>
        </authorList>
    </citation>
    <scope>NUCLEOTIDE SEQUENCE [LARGE SCALE GENOMIC DNA]</scope>
    <source>
        <strain evidence="2">ITEM 5010</strain>
    </source>
</reference>
<dbReference type="AlphaFoldDB" id="A0A1R3RAL4"/>